<evidence type="ECO:0000313" key="14">
    <source>
        <dbReference type="Proteomes" id="UP001194696"/>
    </source>
</evidence>
<comment type="caution">
    <text evidence="13">The sequence shown here is derived from an EMBL/GenBank/DDBJ whole genome shotgun (WGS) entry which is preliminary data.</text>
</comment>
<dbReference type="EMBL" id="JAAAIM010000010">
    <property type="protein sequence ID" value="KAG0298370.1"/>
    <property type="molecule type" value="Genomic_DNA"/>
</dbReference>
<evidence type="ECO:0000256" key="2">
    <source>
        <dbReference type="ARBA" id="ARBA00005189"/>
    </source>
</evidence>
<dbReference type="PANTHER" id="PTHR19353">
    <property type="entry name" value="FATTY ACID DESATURASE 2"/>
    <property type="match status" value="1"/>
</dbReference>
<gene>
    <name evidence="13" type="ORF">BGZ96_000084</name>
</gene>
<keyword evidence="6" id="KW-0479">Metal-binding</keyword>
<dbReference type="PANTHER" id="PTHR19353:SF30">
    <property type="entry name" value="DELTA 8-(E)-SPHINGOLIPID DESATURASE"/>
    <property type="match status" value="1"/>
</dbReference>
<sequence length="469" mass="54708">MPPESTYVEPQTKKNIISKSQLEARCKAGEILIVVNQKVYKLDKWIKHHPGGQLAIRHCIGRDCTDEVKALHPDYVLEKKIKYFEIADYLPKDSDPEFAPILGNPASRSKEDIFAAQEALYSKAYRQLEIRLKNQQLFETNYINYAWRLSSTSGEPARCTTWHRLSISFFAHDAGHNSITHSLEIDNGIGIFLADFLGGLSIGWWKKSHYVHHIVTNHPIHDPDIQHLPFFAVTTRIFKGFFSTYHQKEFVFDRASQFFVSYQHYLYYPIMMLGRFNLYVQSMKFLATEPVYPYRKQEIIGLTIYWIWYPYFVKQLPTWNMVVAYIFISHMFTFMLHVQITLSHFGMSTEELGDAESFAAKMLRTTMDVDCPIWLDWFHGGLQFQAIHHLFPRMPRHNLRRAQPFVKEFCDEVGLTYHIHGFAKGNSIVYSALKDVADQVGFFVEVAKHEAKEYVDAQKIVLPDLKKDL</sequence>
<evidence type="ECO:0000256" key="9">
    <source>
        <dbReference type="ARBA" id="ARBA00023004"/>
    </source>
</evidence>
<keyword evidence="10" id="KW-0443">Lipid metabolism</keyword>
<comment type="pathway">
    <text evidence="2">Lipid metabolism.</text>
</comment>
<dbReference type="Pfam" id="PF00487">
    <property type="entry name" value="FA_desaturase"/>
    <property type="match status" value="1"/>
</dbReference>
<dbReference type="InterPro" id="IPR036400">
    <property type="entry name" value="Cyt_B5-like_heme/steroid_sf"/>
</dbReference>
<evidence type="ECO:0000256" key="6">
    <source>
        <dbReference type="ARBA" id="ARBA00022723"/>
    </source>
</evidence>
<feature type="domain" description="Cytochrome b5 heme-binding" evidence="12">
    <location>
        <begin position="14"/>
        <end position="90"/>
    </location>
</feature>
<dbReference type="Pfam" id="PF00173">
    <property type="entry name" value="Cyt-b5"/>
    <property type="match status" value="1"/>
</dbReference>
<dbReference type="PROSITE" id="PS50255">
    <property type="entry name" value="CYTOCHROME_B5_2"/>
    <property type="match status" value="1"/>
</dbReference>
<protein>
    <recommendedName>
        <fullName evidence="12">Cytochrome b5 heme-binding domain-containing protein</fullName>
    </recommendedName>
</protein>
<keyword evidence="5" id="KW-0812">Transmembrane</keyword>
<evidence type="ECO:0000259" key="12">
    <source>
        <dbReference type="PROSITE" id="PS50255"/>
    </source>
</evidence>
<evidence type="ECO:0000256" key="8">
    <source>
        <dbReference type="ARBA" id="ARBA00023002"/>
    </source>
</evidence>
<evidence type="ECO:0000313" key="13">
    <source>
        <dbReference type="EMBL" id="KAG0298370.1"/>
    </source>
</evidence>
<dbReference type="SMART" id="SM01117">
    <property type="entry name" value="Cyt-b5"/>
    <property type="match status" value="1"/>
</dbReference>
<accession>A0ABQ7KGG1</accession>
<evidence type="ECO:0000256" key="7">
    <source>
        <dbReference type="ARBA" id="ARBA00022989"/>
    </source>
</evidence>
<name>A0ABQ7KGG1_9FUNG</name>
<evidence type="ECO:0000256" key="4">
    <source>
        <dbReference type="ARBA" id="ARBA00022617"/>
    </source>
</evidence>
<dbReference type="Gene3D" id="3.10.120.10">
    <property type="entry name" value="Cytochrome b5-like heme/steroid binding domain"/>
    <property type="match status" value="1"/>
</dbReference>
<keyword evidence="14" id="KW-1185">Reference proteome</keyword>
<dbReference type="InterPro" id="IPR001199">
    <property type="entry name" value="Cyt_B5-like_heme/steroid-bd"/>
</dbReference>
<keyword evidence="9" id="KW-0408">Iron</keyword>
<proteinExistence type="inferred from homology"/>
<comment type="similarity">
    <text evidence="3">Belongs to the fatty acid desaturase type 1 family.</text>
</comment>
<keyword evidence="7" id="KW-1133">Transmembrane helix</keyword>
<keyword evidence="8" id="KW-0560">Oxidoreductase</keyword>
<reference evidence="13 14" key="1">
    <citation type="journal article" date="2020" name="Fungal Divers.">
        <title>Resolving the Mortierellaceae phylogeny through synthesis of multi-gene phylogenetics and phylogenomics.</title>
        <authorList>
            <person name="Vandepol N."/>
            <person name="Liber J."/>
            <person name="Desiro A."/>
            <person name="Na H."/>
            <person name="Kennedy M."/>
            <person name="Barry K."/>
            <person name="Grigoriev I.V."/>
            <person name="Miller A.N."/>
            <person name="O'Donnell K."/>
            <person name="Stajich J.E."/>
            <person name="Bonito G."/>
        </authorList>
    </citation>
    <scope>NUCLEOTIDE SEQUENCE [LARGE SCALE GENOMIC DNA]</scope>
    <source>
        <strain evidence="13 14">AD045</strain>
    </source>
</reference>
<evidence type="ECO:0000256" key="1">
    <source>
        <dbReference type="ARBA" id="ARBA00004141"/>
    </source>
</evidence>
<dbReference type="PIRSF" id="PIRSF015921">
    <property type="entry name" value="FA_sphinglp_des"/>
    <property type="match status" value="1"/>
</dbReference>
<organism evidence="13 14">
    <name type="scientific">Linnemannia gamsii</name>
    <dbReference type="NCBI Taxonomy" id="64522"/>
    <lineage>
        <taxon>Eukaryota</taxon>
        <taxon>Fungi</taxon>
        <taxon>Fungi incertae sedis</taxon>
        <taxon>Mucoromycota</taxon>
        <taxon>Mortierellomycotina</taxon>
        <taxon>Mortierellomycetes</taxon>
        <taxon>Mortierellales</taxon>
        <taxon>Mortierellaceae</taxon>
        <taxon>Linnemannia</taxon>
    </lineage>
</organism>
<keyword evidence="11" id="KW-0472">Membrane</keyword>
<evidence type="ECO:0000256" key="5">
    <source>
        <dbReference type="ARBA" id="ARBA00022692"/>
    </source>
</evidence>
<dbReference type="InterPro" id="IPR005804">
    <property type="entry name" value="FA_desaturase_dom"/>
</dbReference>
<dbReference type="Proteomes" id="UP001194696">
    <property type="component" value="Unassembled WGS sequence"/>
</dbReference>
<evidence type="ECO:0000256" key="10">
    <source>
        <dbReference type="ARBA" id="ARBA00023098"/>
    </source>
</evidence>
<dbReference type="InterPro" id="IPR012171">
    <property type="entry name" value="Fatty_acid_desaturase"/>
</dbReference>
<keyword evidence="4" id="KW-0349">Heme</keyword>
<evidence type="ECO:0000256" key="11">
    <source>
        <dbReference type="ARBA" id="ARBA00023136"/>
    </source>
</evidence>
<comment type="subcellular location">
    <subcellularLocation>
        <location evidence="1">Membrane</location>
        <topology evidence="1">Multi-pass membrane protein</topology>
    </subcellularLocation>
</comment>
<evidence type="ECO:0000256" key="3">
    <source>
        <dbReference type="ARBA" id="ARBA00009295"/>
    </source>
</evidence>
<dbReference type="CDD" id="cd03506">
    <property type="entry name" value="Delta6-FADS-like"/>
    <property type="match status" value="1"/>
</dbReference>
<dbReference type="SUPFAM" id="SSF55856">
    <property type="entry name" value="Cytochrome b5-like heme/steroid binding domain"/>
    <property type="match status" value="1"/>
</dbReference>